<keyword evidence="3" id="KW-1185">Reference proteome</keyword>
<proteinExistence type="predicted"/>
<dbReference type="Proteomes" id="UP001360953">
    <property type="component" value="Unassembled WGS sequence"/>
</dbReference>
<evidence type="ECO:0000256" key="1">
    <source>
        <dbReference type="SAM" id="Phobius"/>
    </source>
</evidence>
<keyword evidence="1" id="KW-0472">Membrane</keyword>
<organism evidence="2 3">
    <name type="scientific">Phyllosticta citribraziliensis</name>
    <dbReference type="NCBI Taxonomy" id="989973"/>
    <lineage>
        <taxon>Eukaryota</taxon>
        <taxon>Fungi</taxon>
        <taxon>Dikarya</taxon>
        <taxon>Ascomycota</taxon>
        <taxon>Pezizomycotina</taxon>
        <taxon>Dothideomycetes</taxon>
        <taxon>Dothideomycetes incertae sedis</taxon>
        <taxon>Botryosphaeriales</taxon>
        <taxon>Phyllostictaceae</taxon>
        <taxon>Phyllosticta</taxon>
    </lineage>
</organism>
<gene>
    <name evidence="2" type="ORF">J3D65DRAFT_672222</name>
</gene>
<comment type="caution">
    <text evidence="2">The sequence shown here is derived from an EMBL/GenBank/DDBJ whole genome shotgun (WGS) entry which is preliminary data.</text>
</comment>
<evidence type="ECO:0000313" key="3">
    <source>
        <dbReference type="Proteomes" id="UP001360953"/>
    </source>
</evidence>
<dbReference type="RefSeq" id="XP_066650186.1">
    <property type="nucleotide sequence ID" value="XM_066803463.1"/>
</dbReference>
<name>A0ABR1L572_9PEZI</name>
<protein>
    <submittedName>
        <fullName evidence="2">Uncharacterized protein</fullName>
    </submittedName>
</protein>
<dbReference type="GeneID" id="92036369"/>
<keyword evidence="1" id="KW-0812">Transmembrane</keyword>
<feature type="transmembrane region" description="Helical" evidence="1">
    <location>
        <begin position="27"/>
        <end position="48"/>
    </location>
</feature>
<reference evidence="2 3" key="1">
    <citation type="submission" date="2024-04" db="EMBL/GenBank/DDBJ databases">
        <title>Phyllosticta paracitricarpa is synonymous to the EU quarantine fungus P. citricarpa based on phylogenomic analyses.</title>
        <authorList>
            <consortium name="Lawrence Berkeley National Laboratory"/>
            <person name="Van ingen-buijs V.A."/>
            <person name="Van westerhoven A.C."/>
            <person name="Haridas S."/>
            <person name="Skiadas P."/>
            <person name="Martin F."/>
            <person name="Groenewald J.Z."/>
            <person name="Crous P.W."/>
            <person name="Seidl M.F."/>
        </authorList>
    </citation>
    <scope>NUCLEOTIDE SEQUENCE [LARGE SCALE GENOMIC DNA]</scope>
    <source>
        <strain evidence="2 3">CPC 17464</strain>
    </source>
</reference>
<keyword evidence="1" id="KW-1133">Transmembrane helix</keyword>
<accession>A0ABR1L572</accession>
<dbReference type="EMBL" id="JBBPEH010000015">
    <property type="protein sequence ID" value="KAK7529820.1"/>
    <property type="molecule type" value="Genomic_DNA"/>
</dbReference>
<evidence type="ECO:0000313" key="2">
    <source>
        <dbReference type="EMBL" id="KAK7529820.1"/>
    </source>
</evidence>
<sequence>MNNTTTANQPAASAAAGSSGLSAEAKIAIAGVCVAIVVPLLGFGFRVVQRRLKKRSACASDPESIPILPLQSMQQQQAQDQRPRMLSTRIDLSLILNLDRAVVAEAPRLDRQIEQFAGNQPVFPEGTLPNL</sequence>